<proteinExistence type="predicted"/>
<evidence type="ECO:0000313" key="1">
    <source>
        <dbReference type="EMBL" id="KAI3718416.1"/>
    </source>
</evidence>
<dbReference type="Proteomes" id="UP001055879">
    <property type="component" value="Linkage Group LG06"/>
</dbReference>
<name>A0ACB9B859_ARCLA</name>
<reference evidence="2" key="1">
    <citation type="journal article" date="2022" name="Mol. Ecol. Resour.">
        <title>The genomes of chicory, endive, great burdock and yacon provide insights into Asteraceae palaeo-polyploidization history and plant inulin production.</title>
        <authorList>
            <person name="Fan W."/>
            <person name="Wang S."/>
            <person name="Wang H."/>
            <person name="Wang A."/>
            <person name="Jiang F."/>
            <person name="Liu H."/>
            <person name="Zhao H."/>
            <person name="Xu D."/>
            <person name="Zhang Y."/>
        </authorList>
    </citation>
    <scope>NUCLEOTIDE SEQUENCE [LARGE SCALE GENOMIC DNA]</scope>
    <source>
        <strain evidence="2">cv. Niubang</strain>
    </source>
</reference>
<dbReference type="EMBL" id="CM042052">
    <property type="protein sequence ID" value="KAI3718416.1"/>
    <property type="molecule type" value="Genomic_DNA"/>
</dbReference>
<reference evidence="1 2" key="2">
    <citation type="journal article" date="2022" name="Mol. Ecol. Resour.">
        <title>The genomes of chicory, endive, great burdock and yacon provide insights into Asteraceae paleo-polyploidization history and plant inulin production.</title>
        <authorList>
            <person name="Fan W."/>
            <person name="Wang S."/>
            <person name="Wang H."/>
            <person name="Wang A."/>
            <person name="Jiang F."/>
            <person name="Liu H."/>
            <person name="Zhao H."/>
            <person name="Xu D."/>
            <person name="Zhang Y."/>
        </authorList>
    </citation>
    <scope>NUCLEOTIDE SEQUENCE [LARGE SCALE GENOMIC DNA]</scope>
    <source>
        <strain evidence="2">cv. Niubang</strain>
    </source>
</reference>
<gene>
    <name evidence="1" type="ORF">L6452_19287</name>
</gene>
<organism evidence="1 2">
    <name type="scientific">Arctium lappa</name>
    <name type="common">Greater burdock</name>
    <name type="synonym">Lappa major</name>
    <dbReference type="NCBI Taxonomy" id="4217"/>
    <lineage>
        <taxon>Eukaryota</taxon>
        <taxon>Viridiplantae</taxon>
        <taxon>Streptophyta</taxon>
        <taxon>Embryophyta</taxon>
        <taxon>Tracheophyta</taxon>
        <taxon>Spermatophyta</taxon>
        <taxon>Magnoliopsida</taxon>
        <taxon>eudicotyledons</taxon>
        <taxon>Gunneridae</taxon>
        <taxon>Pentapetalae</taxon>
        <taxon>asterids</taxon>
        <taxon>campanulids</taxon>
        <taxon>Asterales</taxon>
        <taxon>Asteraceae</taxon>
        <taxon>Carduoideae</taxon>
        <taxon>Cardueae</taxon>
        <taxon>Arctiinae</taxon>
        <taxon>Arctium</taxon>
    </lineage>
</organism>
<keyword evidence="2" id="KW-1185">Reference proteome</keyword>
<comment type="caution">
    <text evidence="1">The sequence shown here is derived from an EMBL/GenBank/DDBJ whole genome shotgun (WGS) entry which is preliminary data.</text>
</comment>
<protein>
    <submittedName>
        <fullName evidence="1">Uncharacterized protein</fullName>
    </submittedName>
</protein>
<sequence length="233" mass="27136">MARTRMIPPTTRTCNAFLHGLSTMRMFDVAFMIFDWMEGCGHLSNTKTYNEIIRIWCLIENPKKGIVLFNKMTNEDGLEPDESTYSILIMGFCRAGCLDEAGSYFYKVVKGKRKLMPKKYHYISIIDDSFKQVRVEVVLRLLKDCGCSPKAYGAIIFCFLERCLSSEAVEVFKMMKDAPYGVDYEELVGWLRQYGYMNHVKMMFCYLWKTEMEDDDLRSLEEGIVGNSYKIKM</sequence>
<evidence type="ECO:0000313" key="2">
    <source>
        <dbReference type="Proteomes" id="UP001055879"/>
    </source>
</evidence>
<accession>A0ACB9B859</accession>